<dbReference type="EMBL" id="BK015344">
    <property type="protein sequence ID" value="DAE02397.1"/>
    <property type="molecule type" value="Genomic_DNA"/>
</dbReference>
<sequence length="40" mass="4873">MHQCDYCCWYNERYGNCDCPYVMKKSACDKAKKEKERSEK</sequence>
<protein>
    <submittedName>
        <fullName evidence="1">Uncharacterized protein</fullName>
    </submittedName>
</protein>
<reference evidence="1" key="1">
    <citation type="journal article" date="2021" name="Proc. Natl. Acad. Sci. U.S.A.">
        <title>A Catalog of Tens of Thousands of Viruses from Human Metagenomes Reveals Hidden Associations with Chronic Diseases.</title>
        <authorList>
            <person name="Tisza M.J."/>
            <person name="Buck C.B."/>
        </authorList>
    </citation>
    <scope>NUCLEOTIDE SEQUENCE</scope>
    <source>
        <strain evidence="1">CttEB8</strain>
    </source>
</reference>
<proteinExistence type="predicted"/>
<organism evidence="1">
    <name type="scientific">Herelleviridae sp. cttEB8</name>
    <dbReference type="NCBI Taxonomy" id="2825832"/>
    <lineage>
        <taxon>Viruses</taxon>
        <taxon>Duplodnaviria</taxon>
        <taxon>Heunggongvirae</taxon>
        <taxon>Uroviricota</taxon>
        <taxon>Caudoviricetes</taxon>
        <taxon>Herelleviridae</taxon>
    </lineage>
</organism>
<accession>A0A8S5P722</accession>
<evidence type="ECO:0000313" key="1">
    <source>
        <dbReference type="EMBL" id="DAE02397.1"/>
    </source>
</evidence>
<name>A0A8S5P722_9CAUD</name>